<organism evidence="3 4">
    <name type="scientific">Methanocorpusculum parvum</name>
    <dbReference type="NCBI Taxonomy" id="2193"/>
    <lineage>
        <taxon>Archaea</taxon>
        <taxon>Methanobacteriati</taxon>
        <taxon>Methanobacteriota</taxon>
        <taxon>Stenosarchaea group</taxon>
        <taxon>Methanomicrobia</taxon>
        <taxon>Methanomicrobiales</taxon>
        <taxon>Methanocorpusculaceae</taxon>
        <taxon>Methanocorpusculum</taxon>
    </lineage>
</organism>
<dbReference type="InterPro" id="IPR003099">
    <property type="entry name" value="Prephen_DH"/>
</dbReference>
<dbReference type="PANTHER" id="PTHR21363:SF0">
    <property type="entry name" value="PREPHENATE DEHYDROGENASE [NADP(+)]"/>
    <property type="match status" value="1"/>
</dbReference>
<dbReference type="InterPro" id="IPR008927">
    <property type="entry name" value="6-PGluconate_DH-like_C_sf"/>
</dbReference>
<dbReference type="SUPFAM" id="SSF51735">
    <property type="entry name" value="NAD(P)-binding Rossmann-fold domains"/>
    <property type="match status" value="1"/>
</dbReference>
<dbReference type="GO" id="GO:0008977">
    <property type="term" value="F:prephenate dehydrogenase (NAD+) activity"/>
    <property type="evidence" value="ECO:0007669"/>
    <property type="project" value="InterPro"/>
</dbReference>
<dbReference type="Gene3D" id="1.10.3660.10">
    <property type="entry name" value="6-phosphogluconate dehydrogenase C-terminal like domain"/>
    <property type="match status" value="1"/>
</dbReference>
<evidence type="ECO:0000313" key="4">
    <source>
        <dbReference type="Proteomes" id="UP000243820"/>
    </source>
</evidence>
<dbReference type="GO" id="GO:0070403">
    <property type="term" value="F:NAD+ binding"/>
    <property type="evidence" value="ECO:0007669"/>
    <property type="project" value="InterPro"/>
</dbReference>
<name>A0AAX0Q5G7_9EURY</name>
<dbReference type="InterPro" id="IPR046825">
    <property type="entry name" value="PDH_C"/>
</dbReference>
<dbReference type="InterPro" id="IPR036291">
    <property type="entry name" value="NAD(P)-bd_dom_sf"/>
</dbReference>
<protein>
    <submittedName>
        <fullName evidence="3">Prephenate dehydrogenase</fullName>
    </submittedName>
</protein>
<gene>
    <name evidence="3" type="ORF">ASJ83_04020</name>
</gene>
<sequence>MEPAAGEKKMIRKDTVGIIGGFGGMGRLFSAVFERAGYEVLCSGRKTPVSNEDIALTCDIVIVSVPIRDTVRVIEEIALLLSEEQVFCDLTSIKTAPVEAMLRSKAQVIGLHPMFGPSVSTIFGQTIAASPARCEEKTREMLYQIFTSEGAKVCPMDPKEHDKIMSIVQGLVHFTTLSVAETIKNTGIPLEAILPVMSPVYRIELGLVGRILGQDPSLYADILQMNPETAGVLETLADSVASLKTIVESKDPEKFAAFFTENSEAFRSYIPQAAEETDRLIETLVKMK</sequence>
<dbReference type="InterPro" id="IPR046826">
    <property type="entry name" value="PDH_N"/>
</dbReference>
<evidence type="ECO:0000313" key="3">
    <source>
        <dbReference type="EMBL" id="PAV08503.1"/>
    </source>
</evidence>
<evidence type="ECO:0000259" key="2">
    <source>
        <dbReference type="PROSITE" id="PS51176"/>
    </source>
</evidence>
<dbReference type="Proteomes" id="UP000243820">
    <property type="component" value="Unassembled WGS sequence"/>
</dbReference>
<dbReference type="Pfam" id="PF02153">
    <property type="entry name" value="PDH_N"/>
    <property type="match status" value="1"/>
</dbReference>
<feature type="domain" description="Prephenate/arogenate dehydrogenase" evidence="2">
    <location>
        <begin position="14"/>
        <end position="277"/>
    </location>
</feature>
<dbReference type="PANTHER" id="PTHR21363">
    <property type="entry name" value="PREPHENATE DEHYDROGENASE"/>
    <property type="match status" value="1"/>
</dbReference>
<dbReference type="RefSeq" id="WP_095642662.1">
    <property type="nucleotide sequence ID" value="NZ_LMVO01000047.1"/>
</dbReference>
<dbReference type="PROSITE" id="PS51176">
    <property type="entry name" value="PDH_ADH"/>
    <property type="match status" value="1"/>
</dbReference>
<dbReference type="AlphaFoldDB" id="A0AAX0Q5G7"/>
<proteinExistence type="predicted"/>
<dbReference type="Gene3D" id="3.40.50.720">
    <property type="entry name" value="NAD(P)-binding Rossmann-like Domain"/>
    <property type="match status" value="1"/>
</dbReference>
<dbReference type="Pfam" id="PF20463">
    <property type="entry name" value="PDH_C"/>
    <property type="match status" value="1"/>
</dbReference>
<dbReference type="SUPFAM" id="SSF48179">
    <property type="entry name" value="6-phosphogluconate dehydrogenase C-terminal domain-like"/>
    <property type="match status" value="1"/>
</dbReference>
<dbReference type="GO" id="GO:0006571">
    <property type="term" value="P:tyrosine biosynthetic process"/>
    <property type="evidence" value="ECO:0007669"/>
    <property type="project" value="InterPro"/>
</dbReference>
<dbReference type="InterPro" id="IPR050812">
    <property type="entry name" value="Preph/Arog_dehydrog"/>
</dbReference>
<comment type="caution">
    <text evidence="3">The sequence shown here is derived from an EMBL/GenBank/DDBJ whole genome shotgun (WGS) entry which is preliminary data.</text>
</comment>
<reference evidence="3 4" key="1">
    <citation type="journal article" date="2017" name="BMC Genomics">
        <title>Genomic analysis of methanogenic archaea reveals a shift towards energy conservation.</title>
        <authorList>
            <person name="Gilmore S.P."/>
            <person name="Henske J.K."/>
            <person name="Sexton J.A."/>
            <person name="Solomon K.V."/>
            <person name="Seppala S."/>
            <person name="Yoo J.I."/>
            <person name="Huyett L.M."/>
            <person name="Pressman A."/>
            <person name="Cogan J.Z."/>
            <person name="Kivenson V."/>
            <person name="Peng X."/>
            <person name="Tan Y."/>
            <person name="Valentine D.L."/>
            <person name="O'Malley M.A."/>
        </authorList>
    </citation>
    <scope>NUCLEOTIDE SEQUENCE [LARGE SCALE GENOMIC DNA]</scope>
    <source>
        <strain evidence="3 4">XII</strain>
    </source>
</reference>
<evidence type="ECO:0000256" key="1">
    <source>
        <dbReference type="ARBA" id="ARBA00023002"/>
    </source>
</evidence>
<keyword evidence="4" id="KW-1185">Reference proteome</keyword>
<keyword evidence="1" id="KW-0560">Oxidoreductase</keyword>
<accession>A0AAX0Q5G7</accession>
<dbReference type="GO" id="GO:0004665">
    <property type="term" value="F:prephenate dehydrogenase (NADP+) activity"/>
    <property type="evidence" value="ECO:0007669"/>
    <property type="project" value="InterPro"/>
</dbReference>
<dbReference type="EMBL" id="LMVO01000047">
    <property type="protein sequence ID" value="PAV08503.1"/>
    <property type="molecule type" value="Genomic_DNA"/>
</dbReference>